<dbReference type="Proteomes" id="UP000503462">
    <property type="component" value="Chromosome 5"/>
</dbReference>
<evidence type="ECO:0000313" key="3">
    <source>
        <dbReference type="Proteomes" id="UP000503462"/>
    </source>
</evidence>
<dbReference type="AlphaFoldDB" id="A0A6H0Y4Y4"/>
<feature type="compositionally biased region" description="Basic and acidic residues" evidence="1">
    <location>
        <begin position="57"/>
        <end position="70"/>
    </location>
</feature>
<keyword evidence="3" id="KW-1185">Reference proteome</keyword>
<name>A0A6H0Y4Y4_9PEZI</name>
<feature type="compositionally biased region" description="Basic and acidic residues" evidence="1">
    <location>
        <begin position="32"/>
        <end position="44"/>
    </location>
</feature>
<dbReference type="OrthoDB" id="9999611at2759"/>
<evidence type="ECO:0008006" key="4">
    <source>
        <dbReference type="Google" id="ProtNLM"/>
    </source>
</evidence>
<proteinExistence type="predicted"/>
<feature type="region of interest" description="Disordered" evidence="1">
    <location>
        <begin position="28"/>
        <end position="88"/>
    </location>
</feature>
<gene>
    <name evidence="2" type="ORF">AMS68_007580</name>
</gene>
<dbReference type="EMBL" id="CP051143">
    <property type="protein sequence ID" value="QIX02063.1"/>
    <property type="molecule type" value="Genomic_DNA"/>
</dbReference>
<accession>A0A6H0Y4Y4</accession>
<sequence>MADQSNPTLIGGHAQYVKGAAEAVVGSVTGSEEWKSSGESDKSAGIDAMKQASANRDPQKDGFGKVEELAGKATGCEGMEKEGAQSKQ</sequence>
<feature type="compositionally biased region" description="Basic and acidic residues" evidence="1">
    <location>
        <begin position="78"/>
        <end position="88"/>
    </location>
</feature>
<evidence type="ECO:0000313" key="2">
    <source>
        <dbReference type="EMBL" id="QIX02063.1"/>
    </source>
</evidence>
<protein>
    <recommendedName>
        <fullName evidence="4">CsbD-like domain-containing protein</fullName>
    </recommendedName>
</protein>
<evidence type="ECO:0000256" key="1">
    <source>
        <dbReference type="SAM" id="MobiDB-lite"/>
    </source>
</evidence>
<reference evidence="2 3" key="1">
    <citation type="journal article" date="2016" name="Sci. Rep.">
        <title>Peltaster fructicola genome reveals evolution from an invasive phytopathogen to an ectophytic parasite.</title>
        <authorList>
            <person name="Xu C."/>
            <person name="Chen H."/>
            <person name="Gleason M.L."/>
            <person name="Xu J.R."/>
            <person name="Liu H."/>
            <person name="Zhang R."/>
            <person name="Sun G."/>
        </authorList>
    </citation>
    <scope>NUCLEOTIDE SEQUENCE [LARGE SCALE GENOMIC DNA]</scope>
    <source>
        <strain evidence="2 3">LNHT1506</strain>
    </source>
</reference>
<organism evidence="2 3">
    <name type="scientific">Peltaster fructicola</name>
    <dbReference type="NCBI Taxonomy" id="286661"/>
    <lineage>
        <taxon>Eukaryota</taxon>
        <taxon>Fungi</taxon>
        <taxon>Dikarya</taxon>
        <taxon>Ascomycota</taxon>
        <taxon>Pezizomycotina</taxon>
        <taxon>Dothideomycetes</taxon>
        <taxon>Dothideomycetes incertae sedis</taxon>
        <taxon>Peltaster</taxon>
    </lineage>
</organism>